<organism evidence="2 3">
    <name type="scientific">Cylindrotheca closterium</name>
    <dbReference type="NCBI Taxonomy" id="2856"/>
    <lineage>
        <taxon>Eukaryota</taxon>
        <taxon>Sar</taxon>
        <taxon>Stramenopiles</taxon>
        <taxon>Ochrophyta</taxon>
        <taxon>Bacillariophyta</taxon>
        <taxon>Bacillariophyceae</taxon>
        <taxon>Bacillariophycidae</taxon>
        <taxon>Bacillariales</taxon>
        <taxon>Bacillariaceae</taxon>
        <taxon>Cylindrotheca</taxon>
    </lineage>
</organism>
<dbReference type="EMBL" id="CAKOGP040001747">
    <property type="protein sequence ID" value="CAJ1948269.1"/>
    <property type="molecule type" value="Genomic_DNA"/>
</dbReference>
<protein>
    <submittedName>
        <fullName evidence="2">Uncharacterized protein</fullName>
    </submittedName>
</protein>
<keyword evidence="3" id="KW-1185">Reference proteome</keyword>
<proteinExistence type="predicted"/>
<feature type="region of interest" description="Disordered" evidence="1">
    <location>
        <begin position="197"/>
        <end position="226"/>
    </location>
</feature>
<accession>A0AAD2FQ26</accession>
<sequence>MGFRRLFSITSKQQPTKVDLSPTLEKQPSSRKNLLLHKKAVLPLPFRSSSHHSKRSTSPSIRWGGDEVISATTAVNDLTDEQYLALWLTRMELSKIRKRERKLAKQRFYEGDVGIEDDGFGLESSEDRNSKHYLIESSIEAVLQEQNKQYMSQSCDPEEIAWVYSLTSLESGSLAHERGLTNHYQLLEINRPERRRWSTGQGAGGRHDHECPPGTRVLRRGSIGAY</sequence>
<gene>
    <name evidence="2" type="ORF">CYCCA115_LOCUS11532</name>
</gene>
<evidence type="ECO:0000313" key="2">
    <source>
        <dbReference type="EMBL" id="CAJ1948269.1"/>
    </source>
</evidence>
<name>A0AAD2FQ26_9STRA</name>
<evidence type="ECO:0000256" key="1">
    <source>
        <dbReference type="SAM" id="MobiDB-lite"/>
    </source>
</evidence>
<dbReference type="AlphaFoldDB" id="A0AAD2FQ26"/>
<comment type="caution">
    <text evidence="2">The sequence shown here is derived from an EMBL/GenBank/DDBJ whole genome shotgun (WGS) entry which is preliminary data.</text>
</comment>
<reference evidence="2" key="1">
    <citation type="submission" date="2023-08" db="EMBL/GenBank/DDBJ databases">
        <authorList>
            <person name="Audoor S."/>
            <person name="Bilcke G."/>
        </authorList>
    </citation>
    <scope>NUCLEOTIDE SEQUENCE</scope>
</reference>
<evidence type="ECO:0000313" key="3">
    <source>
        <dbReference type="Proteomes" id="UP001295423"/>
    </source>
</evidence>
<dbReference type="Proteomes" id="UP001295423">
    <property type="component" value="Unassembled WGS sequence"/>
</dbReference>